<evidence type="ECO:0000256" key="4">
    <source>
        <dbReference type="SAM" id="SignalP"/>
    </source>
</evidence>
<feature type="domain" description="CUB" evidence="5">
    <location>
        <begin position="27"/>
        <end position="135"/>
    </location>
</feature>
<organism evidence="7 8">
    <name type="scientific">Laticauda laticaudata</name>
    <name type="common">Blue-ringed sea krait</name>
    <name type="synonym">Blue-lipped sea krait</name>
    <dbReference type="NCBI Taxonomy" id="8630"/>
    <lineage>
        <taxon>Eukaryota</taxon>
        <taxon>Metazoa</taxon>
        <taxon>Chordata</taxon>
        <taxon>Craniata</taxon>
        <taxon>Vertebrata</taxon>
        <taxon>Euteleostomi</taxon>
        <taxon>Lepidosauria</taxon>
        <taxon>Squamata</taxon>
        <taxon>Bifurcata</taxon>
        <taxon>Unidentata</taxon>
        <taxon>Episquamata</taxon>
        <taxon>Toxicofera</taxon>
        <taxon>Serpentes</taxon>
        <taxon>Colubroidea</taxon>
        <taxon>Elapidae</taxon>
        <taxon>Laticaudinae</taxon>
        <taxon>Laticauda</taxon>
    </lineage>
</organism>
<feature type="signal peptide" evidence="4">
    <location>
        <begin position="1"/>
        <end position="21"/>
    </location>
</feature>
<dbReference type="InterPro" id="IPR035914">
    <property type="entry name" value="Sperma_CUB_dom_sf"/>
</dbReference>
<protein>
    <submittedName>
        <fullName evidence="7">Adhesion G protein-coupled receptor G6</fullName>
    </submittedName>
</protein>
<name>A0A8C5WTK1_LATLA</name>
<dbReference type="SUPFAM" id="SSF49854">
    <property type="entry name" value="Spermadhesin, CUB domain"/>
    <property type="match status" value="1"/>
</dbReference>
<keyword evidence="8" id="KW-1185">Reference proteome</keyword>
<feature type="chain" id="PRO_5046845618" evidence="4">
    <location>
        <begin position="22"/>
        <end position="474"/>
    </location>
</feature>
<dbReference type="PANTHER" id="PTHR24251:SF41">
    <property type="entry name" value="DELETED IN MALIGNANT BRAIN TUMORS 1 PROTEIN-LIKE"/>
    <property type="match status" value="1"/>
</dbReference>
<evidence type="ECO:0000259" key="5">
    <source>
        <dbReference type="PROSITE" id="PS01180"/>
    </source>
</evidence>
<evidence type="ECO:0000256" key="3">
    <source>
        <dbReference type="PROSITE-ProRule" id="PRU00059"/>
    </source>
</evidence>
<dbReference type="GeneTree" id="ENSGT00940000155621"/>
<sequence>MFSSTKFSLISSWFFCFCSKAQDCSECRMVLSNPTGIFTSPCFPNNYPNNQACKWTIRAPSGYIIQITFVDFDIEEASGCTYDHINLDTGDKKDSYCGMTAKGLSFNSSRNEMIVTFTSDFSIQKKGFNATYTRIAVSLKNQKVIIPQYLDSDSVSLANSVQVPDLNQFTLCFEARANNSNNYEWKAFSYGDSSVEFFSFGKTKQGHFIFISDSKCSLNDALNIGPDEDIFTETFEELCIVWDSSSGIVGINVKGMYKTVHCLDTYKKVIPGNGKLVLSSDREDTSPLPGDMYNFRLWNFTMNSQSLFNLTCDEKGNIIDWENDFWSIPTTFLKAENNLSCVLYYACLYINDLKLNVFIYLYATHSKISYQNRNKVCKQGFIFLSNQCLASSQTIVLMKNPTEERIKSPFLHFIKYCVLFKQFSSSFGLETGIELCGVKSRMQKCGIIRLKIKLLHTYFDYTYSNSKLDKKAKP</sequence>
<dbReference type="Ensembl" id="ENSLLTT00000013234.1">
    <property type="protein sequence ID" value="ENSLLTP00000012741.1"/>
    <property type="gene ID" value="ENSLLTG00000009755.1"/>
</dbReference>
<dbReference type="Gene3D" id="2.60.120.200">
    <property type="match status" value="1"/>
</dbReference>
<dbReference type="Gene3D" id="2.60.120.290">
    <property type="entry name" value="Spermadhesin, CUB domain"/>
    <property type="match status" value="1"/>
</dbReference>
<evidence type="ECO:0000256" key="1">
    <source>
        <dbReference type="ARBA" id="ARBA00022737"/>
    </source>
</evidence>
<dbReference type="Pfam" id="PF00354">
    <property type="entry name" value="Pentaxin"/>
    <property type="match status" value="1"/>
</dbReference>
<evidence type="ECO:0000259" key="6">
    <source>
        <dbReference type="PROSITE" id="PS51828"/>
    </source>
</evidence>
<dbReference type="Proteomes" id="UP000694406">
    <property type="component" value="Unplaced"/>
</dbReference>
<dbReference type="PANTHER" id="PTHR24251">
    <property type="entry name" value="OVOCHYMASE-RELATED"/>
    <property type="match status" value="1"/>
</dbReference>
<gene>
    <name evidence="7" type="primary">ADGRG6</name>
</gene>
<dbReference type="PROSITE" id="PS51828">
    <property type="entry name" value="PTX_2"/>
    <property type="match status" value="1"/>
</dbReference>
<evidence type="ECO:0000256" key="2">
    <source>
        <dbReference type="ARBA" id="ARBA00023157"/>
    </source>
</evidence>
<dbReference type="Pfam" id="PF00431">
    <property type="entry name" value="CUB"/>
    <property type="match status" value="1"/>
</dbReference>
<accession>A0A8C5WTK1</accession>
<reference evidence="7" key="1">
    <citation type="submission" date="2025-08" db="UniProtKB">
        <authorList>
            <consortium name="Ensembl"/>
        </authorList>
    </citation>
    <scope>IDENTIFICATION</scope>
</reference>
<dbReference type="InterPro" id="IPR013320">
    <property type="entry name" value="ConA-like_dom_sf"/>
</dbReference>
<dbReference type="SMART" id="SM00159">
    <property type="entry name" value="PTX"/>
    <property type="match status" value="1"/>
</dbReference>
<dbReference type="PROSITE" id="PS01180">
    <property type="entry name" value="CUB"/>
    <property type="match status" value="1"/>
</dbReference>
<dbReference type="InterPro" id="IPR001759">
    <property type="entry name" value="PTX_dom"/>
</dbReference>
<keyword evidence="2 3" id="KW-1015">Disulfide bond</keyword>
<feature type="domain" description="Pentraxin (PTX)" evidence="6">
    <location>
        <begin position="140"/>
        <end position="341"/>
    </location>
</feature>
<dbReference type="AlphaFoldDB" id="A0A8C5WTK1"/>
<feature type="disulfide bond" evidence="3">
    <location>
        <begin position="80"/>
        <end position="97"/>
    </location>
</feature>
<dbReference type="InterPro" id="IPR000859">
    <property type="entry name" value="CUB_dom"/>
</dbReference>
<comment type="caution">
    <text evidence="3">Lacks conserved residue(s) required for the propagation of feature annotation.</text>
</comment>
<keyword evidence="4" id="KW-0732">Signal</keyword>
<dbReference type="SUPFAM" id="SSF49899">
    <property type="entry name" value="Concanavalin A-like lectins/glucanases"/>
    <property type="match status" value="1"/>
</dbReference>
<keyword evidence="1" id="KW-0677">Repeat</keyword>
<proteinExistence type="predicted"/>
<reference evidence="7" key="2">
    <citation type="submission" date="2025-09" db="UniProtKB">
        <authorList>
            <consortium name="Ensembl"/>
        </authorList>
    </citation>
    <scope>IDENTIFICATION</scope>
</reference>
<evidence type="ECO:0000313" key="7">
    <source>
        <dbReference type="Ensembl" id="ENSLLTP00000012741.1"/>
    </source>
</evidence>
<dbReference type="CDD" id="cd00041">
    <property type="entry name" value="CUB"/>
    <property type="match status" value="1"/>
</dbReference>
<evidence type="ECO:0000313" key="8">
    <source>
        <dbReference type="Proteomes" id="UP000694406"/>
    </source>
</evidence>
<dbReference type="SMART" id="SM00042">
    <property type="entry name" value="CUB"/>
    <property type="match status" value="1"/>
</dbReference>